<dbReference type="AlphaFoldDB" id="E0SCT5"/>
<dbReference type="EMBL" id="CP002038">
    <property type="protein sequence ID" value="ADM99726.1"/>
    <property type="molecule type" value="Genomic_DNA"/>
</dbReference>
<dbReference type="HOGENOM" id="CLU_2568350_0_0_6"/>
<name>E0SCT5_DICD3</name>
<organism evidence="1 2">
    <name type="scientific">Dickeya dadantii (strain 3937)</name>
    <name type="common">Erwinia chrysanthemi (strain 3937)</name>
    <dbReference type="NCBI Taxonomy" id="198628"/>
    <lineage>
        <taxon>Bacteria</taxon>
        <taxon>Pseudomonadati</taxon>
        <taxon>Pseudomonadota</taxon>
        <taxon>Gammaproteobacteria</taxon>
        <taxon>Enterobacterales</taxon>
        <taxon>Pectobacteriaceae</taxon>
        <taxon>Dickeya</taxon>
    </lineage>
</organism>
<dbReference type="KEGG" id="ddd:Dda3937_00944"/>
<reference evidence="1 2" key="1">
    <citation type="journal article" date="2011" name="J. Bacteriol.">
        <title>Genome sequence of the plant-pathogenic bacterium Dickeya dadantii 3937.</title>
        <authorList>
            <person name="Glasner J.D."/>
            <person name="Yang C.H."/>
            <person name="Reverchon S."/>
            <person name="Hugouvieux-Cotte-Pattat N."/>
            <person name="Condemine G."/>
            <person name="Bohin J.P."/>
            <person name="Van Gijsegem F."/>
            <person name="Yang S."/>
            <person name="Franza T."/>
            <person name="Expert D."/>
            <person name="Plunkett G. III"/>
            <person name="San Francisco M.J."/>
            <person name="Charkowski A.O."/>
            <person name="Py B."/>
            <person name="Bell K."/>
            <person name="Rauscher L."/>
            <person name="Rodriguez-Palenzuela P."/>
            <person name="Toussaint A."/>
            <person name="Holeva M.C."/>
            <person name="He S.Y."/>
            <person name="Douet V."/>
            <person name="Boccara M."/>
            <person name="Blanco C."/>
            <person name="Toth I."/>
            <person name="Anderson B.D."/>
            <person name="Biehl B.S."/>
            <person name="Mau B."/>
            <person name="Flynn S.M."/>
            <person name="Barras F."/>
            <person name="Lindeberg M."/>
            <person name="Birch P.R."/>
            <person name="Tsuyumu S."/>
            <person name="Shi X."/>
            <person name="Hibbing M."/>
            <person name="Yap M.N."/>
            <person name="Carpentier M."/>
            <person name="Dassa E."/>
            <person name="Umehara M."/>
            <person name="Kim J.F."/>
            <person name="Rusch M."/>
            <person name="Soni P."/>
            <person name="Mayhew G.F."/>
            <person name="Fouts D.E."/>
            <person name="Gill S.R."/>
            <person name="Blattner F.R."/>
            <person name="Keen N.T."/>
            <person name="Perna N.T."/>
        </authorList>
    </citation>
    <scope>NUCLEOTIDE SEQUENCE [LARGE SCALE GENOMIC DNA]</scope>
    <source>
        <strain evidence="1 2">3937</strain>
    </source>
</reference>
<sequence>MPSAITIQPENNETFSFNLFRKSHHGIFIRWNKPEQGTFCREKIKVQCHYRDFARPATNLIDDGKPSALSLFRCRKIGNQV</sequence>
<evidence type="ECO:0000313" key="2">
    <source>
        <dbReference type="Proteomes" id="UP000006859"/>
    </source>
</evidence>
<accession>E0SCT5</accession>
<dbReference type="STRING" id="198628.Dda3937_00944"/>
<gene>
    <name evidence="1" type="ordered locus">Dda3937_00944</name>
</gene>
<evidence type="ECO:0000313" key="1">
    <source>
        <dbReference type="EMBL" id="ADM99726.1"/>
    </source>
</evidence>
<protein>
    <submittedName>
        <fullName evidence="1">Uncharacterized protein</fullName>
    </submittedName>
</protein>
<dbReference type="Proteomes" id="UP000006859">
    <property type="component" value="Chromosome"/>
</dbReference>
<keyword evidence="2" id="KW-1185">Reference proteome</keyword>
<proteinExistence type="predicted"/>